<dbReference type="PANTHER" id="PTHR46411">
    <property type="entry name" value="FAMILY ATPASE, PUTATIVE-RELATED"/>
    <property type="match status" value="1"/>
</dbReference>
<keyword evidence="2" id="KW-0378">Hydrolase</keyword>
<dbReference type="CDD" id="cd19481">
    <property type="entry name" value="RecA-like_protease"/>
    <property type="match status" value="1"/>
</dbReference>
<dbReference type="EMBL" id="ML978132">
    <property type="protein sequence ID" value="KAF2095320.1"/>
    <property type="molecule type" value="Genomic_DNA"/>
</dbReference>
<gene>
    <name evidence="2" type="ORF">NA57DRAFT_44845</name>
</gene>
<dbReference type="InterPro" id="IPR003593">
    <property type="entry name" value="AAA+_ATPase"/>
</dbReference>
<dbReference type="OrthoDB" id="10042665at2759"/>
<proteinExistence type="predicted"/>
<dbReference type="PANTHER" id="PTHR46411:SF3">
    <property type="entry name" value="AAA+ ATPASE DOMAIN-CONTAINING PROTEIN"/>
    <property type="match status" value="1"/>
</dbReference>
<accession>A0A9P4M348</accession>
<dbReference type="Pfam" id="PF00004">
    <property type="entry name" value="AAA"/>
    <property type="match status" value="1"/>
</dbReference>
<evidence type="ECO:0000259" key="1">
    <source>
        <dbReference type="SMART" id="SM00382"/>
    </source>
</evidence>
<evidence type="ECO:0000313" key="2">
    <source>
        <dbReference type="EMBL" id="KAF2095320.1"/>
    </source>
</evidence>
<feature type="domain" description="AAA+ ATPase" evidence="1">
    <location>
        <begin position="104"/>
        <end position="234"/>
    </location>
</feature>
<keyword evidence="3" id="KW-1185">Reference proteome</keyword>
<dbReference type="AlphaFoldDB" id="A0A9P4M348"/>
<dbReference type="Gene3D" id="3.40.50.300">
    <property type="entry name" value="P-loop containing nucleotide triphosphate hydrolases"/>
    <property type="match status" value="1"/>
</dbReference>
<dbReference type="InterPro" id="IPR027417">
    <property type="entry name" value="P-loop_NTPase"/>
</dbReference>
<name>A0A9P4M348_9PEZI</name>
<dbReference type="Proteomes" id="UP000799772">
    <property type="component" value="Unassembled WGS sequence"/>
</dbReference>
<protein>
    <submittedName>
        <fullName evidence="2">P-loop containing nucleoside triphosphate hydrolase protein</fullName>
    </submittedName>
</protein>
<comment type="caution">
    <text evidence="2">The sequence shown here is derived from an EMBL/GenBank/DDBJ whole genome shotgun (WGS) entry which is preliminary data.</text>
</comment>
<dbReference type="SMART" id="SM00382">
    <property type="entry name" value="AAA"/>
    <property type="match status" value="1"/>
</dbReference>
<dbReference type="SUPFAM" id="SSF52540">
    <property type="entry name" value="P-loop containing nucleoside triphosphate hydrolases"/>
    <property type="match status" value="1"/>
</dbReference>
<sequence length="344" mass="39150">MKAFRSGDKLPEELPTGAKEILALLPPRVLGYALHEKEWAQFNVKALGPVQWEGQKQAWKNLELDPLEKERIRLLVKNHILLREGKNKVRPEDLVGDLIGGKGQGLVLLFHGVPGVGKTMTAEALAEETKKPLLKVGAKELNYSNLSFTSTQLEKYFDLAKDWDAIMLIDEADVFLRDRINLDSLEAGLVSGNCTEMLRVLEYFQGVLIMTTNRIKVIDLAMQSRIHLAVLYSELEGSRAKKVWHNYRNQLKAGNSTETEINEIKRWIDERDDALEPDGLNGRQIRNIFTLAQILAQENDGKITLAHIKEMWRSTFMFGRQLRDFVSTEQDKFIVGKNDGKKVK</sequence>
<dbReference type="GO" id="GO:0005524">
    <property type="term" value="F:ATP binding"/>
    <property type="evidence" value="ECO:0007669"/>
    <property type="project" value="InterPro"/>
</dbReference>
<dbReference type="GO" id="GO:0016887">
    <property type="term" value="F:ATP hydrolysis activity"/>
    <property type="evidence" value="ECO:0007669"/>
    <property type="project" value="InterPro"/>
</dbReference>
<dbReference type="InterPro" id="IPR003959">
    <property type="entry name" value="ATPase_AAA_core"/>
</dbReference>
<evidence type="ECO:0000313" key="3">
    <source>
        <dbReference type="Proteomes" id="UP000799772"/>
    </source>
</evidence>
<organism evidence="2 3">
    <name type="scientific">Rhizodiscina lignyota</name>
    <dbReference type="NCBI Taxonomy" id="1504668"/>
    <lineage>
        <taxon>Eukaryota</taxon>
        <taxon>Fungi</taxon>
        <taxon>Dikarya</taxon>
        <taxon>Ascomycota</taxon>
        <taxon>Pezizomycotina</taxon>
        <taxon>Dothideomycetes</taxon>
        <taxon>Pleosporomycetidae</taxon>
        <taxon>Aulographales</taxon>
        <taxon>Rhizodiscinaceae</taxon>
        <taxon>Rhizodiscina</taxon>
    </lineage>
</organism>
<reference evidence="2" key="1">
    <citation type="journal article" date="2020" name="Stud. Mycol.">
        <title>101 Dothideomycetes genomes: a test case for predicting lifestyles and emergence of pathogens.</title>
        <authorList>
            <person name="Haridas S."/>
            <person name="Albert R."/>
            <person name="Binder M."/>
            <person name="Bloem J."/>
            <person name="Labutti K."/>
            <person name="Salamov A."/>
            <person name="Andreopoulos B."/>
            <person name="Baker S."/>
            <person name="Barry K."/>
            <person name="Bills G."/>
            <person name="Bluhm B."/>
            <person name="Cannon C."/>
            <person name="Castanera R."/>
            <person name="Culley D."/>
            <person name="Daum C."/>
            <person name="Ezra D."/>
            <person name="Gonzalez J."/>
            <person name="Henrissat B."/>
            <person name="Kuo A."/>
            <person name="Liang C."/>
            <person name="Lipzen A."/>
            <person name="Lutzoni F."/>
            <person name="Magnuson J."/>
            <person name="Mondo S."/>
            <person name="Nolan M."/>
            <person name="Ohm R."/>
            <person name="Pangilinan J."/>
            <person name="Park H.-J."/>
            <person name="Ramirez L."/>
            <person name="Alfaro M."/>
            <person name="Sun H."/>
            <person name="Tritt A."/>
            <person name="Yoshinaga Y."/>
            <person name="Zwiers L.-H."/>
            <person name="Turgeon B."/>
            <person name="Goodwin S."/>
            <person name="Spatafora J."/>
            <person name="Crous P."/>
            <person name="Grigoriev I."/>
        </authorList>
    </citation>
    <scope>NUCLEOTIDE SEQUENCE</scope>
    <source>
        <strain evidence="2">CBS 133067</strain>
    </source>
</reference>